<comment type="subcellular location">
    <subcellularLocation>
        <location evidence="13">Cell membrane</location>
        <topology evidence="13">Single-pass membrane protein</topology>
    </subcellularLocation>
    <subcellularLocation>
        <location evidence="12">Endomembrane system</location>
        <topology evidence="12">Single-pass membrane protein</topology>
    </subcellularLocation>
</comment>
<keyword evidence="5 13" id="KW-0812">Transmembrane</keyword>
<reference evidence="16" key="1">
    <citation type="submission" date="2015-01" db="EMBL/GenBank/DDBJ databases">
        <authorList>
            <person name="Andreevskaya M."/>
        </authorList>
    </citation>
    <scope>NUCLEOTIDE SEQUENCE [LARGE SCALE GENOMIC DNA]</scope>
    <source>
        <strain evidence="16">MKFS47</strain>
    </source>
</reference>
<dbReference type="AlphaFoldDB" id="A0A0D6DVP8"/>
<comment type="function">
    <text evidence="13">Component of the F(0) channel, it forms part of the peripheral stalk, linking F(1) to F(0).</text>
</comment>
<evidence type="ECO:0000256" key="2">
    <source>
        <dbReference type="ARBA" id="ARBA00022448"/>
    </source>
</evidence>
<dbReference type="RefSeq" id="WP_047915247.1">
    <property type="nucleotide sequence ID" value="NZ_LN774769.1"/>
</dbReference>
<evidence type="ECO:0000256" key="13">
    <source>
        <dbReference type="HAMAP-Rule" id="MF_01398"/>
    </source>
</evidence>
<evidence type="ECO:0000256" key="7">
    <source>
        <dbReference type="ARBA" id="ARBA00022989"/>
    </source>
</evidence>
<dbReference type="PANTHER" id="PTHR33445:SF1">
    <property type="entry name" value="ATP SYNTHASE SUBUNIT B"/>
    <property type="match status" value="1"/>
</dbReference>
<proteinExistence type="inferred from homology"/>
<keyword evidence="8 13" id="KW-0406">Ion transport</keyword>
<dbReference type="EMBL" id="LN774769">
    <property type="protein sequence ID" value="CEN28060.1"/>
    <property type="molecule type" value="Genomic_DNA"/>
</dbReference>
<dbReference type="GO" id="GO:0005886">
    <property type="term" value="C:plasma membrane"/>
    <property type="evidence" value="ECO:0007669"/>
    <property type="project" value="UniProtKB-SubCell"/>
</dbReference>
<dbReference type="InterPro" id="IPR028987">
    <property type="entry name" value="ATP_synth_B-like_membr_sf"/>
</dbReference>
<evidence type="ECO:0000256" key="3">
    <source>
        <dbReference type="ARBA" id="ARBA00022475"/>
    </source>
</evidence>
<keyword evidence="7 13" id="KW-1133">Transmembrane helix</keyword>
<dbReference type="InterPro" id="IPR050059">
    <property type="entry name" value="ATP_synthase_B_chain"/>
</dbReference>
<evidence type="ECO:0000256" key="6">
    <source>
        <dbReference type="ARBA" id="ARBA00022781"/>
    </source>
</evidence>
<evidence type="ECO:0000256" key="8">
    <source>
        <dbReference type="ARBA" id="ARBA00023065"/>
    </source>
</evidence>
<evidence type="ECO:0000256" key="4">
    <source>
        <dbReference type="ARBA" id="ARBA00022547"/>
    </source>
</evidence>
<dbReference type="GO" id="GO:0046933">
    <property type="term" value="F:proton-transporting ATP synthase activity, rotational mechanism"/>
    <property type="evidence" value="ECO:0007669"/>
    <property type="project" value="UniProtKB-UniRule"/>
</dbReference>
<gene>
    <name evidence="13 15" type="primary">atpF</name>
    <name evidence="15" type="ORF">LACPI_0860</name>
</gene>
<accession>A0A0D6DVP8</accession>
<evidence type="ECO:0000256" key="12">
    <source>
        <dbReference type="ARBA" id="ARBA00037847"/>
    </source>
</evidence>
<sequence>MSQFILLEAAPSSMFGNIIVVSGAFLILVILIKKFAWGMITTMFEERAKKINDDIDSAEAARKQAEAFAEKRETELAGSREEASKIIMTATDAAHANKAKIVAEASEEARRVKQRANEEIEQSKKEAISGIKGSVADISVKIAEKLIGQSLDATSQTELIDSYLEKMGD</sequence>
<evidence type="ECO:0000256" key="14">
    <source>
        <dbReference type="RuleBase" id="RU003848"/>
    </source>
</evidence>
<dbReference type="KEGG" id="lpk:LACPI_0860"/>
<dbReference type="InterPro" id="IPR005864">
    <property type="entry name" value="ATP_synth_F0_bsu_bac"/>
</dbReference>
<protein>
    <recommendedName>
        <fullName evidence="13">ATP synthase subunit b</fullName>
    </recommendedName>
    <alternativeName>
        <fullName evidence="13">ATP synthase F(0) sector subunit b</fullName>
    </alternativeName>
    <alternativeName>
        <fullName evidence="13">ATPase subunit I</fullName>
    </alternativeName>
    <alternativeName>
        <fullName evidence="13">F-type ATPase subunit b</fullName>
        <shortName evidence="13">F-ATPase subunit b</shortName>
    </alternativeName>
</protein>
<dbReference type="HAMAP" id="MF_01398">
    <property type="entry name" value="ATP_synth_b_bprime"/>
    <property type="match status" value="1"/>
</dbReference>
<organism evidence="15 16">
    <name type="scientific">Pseudolactococcus piscium MKFS47</name>
    <dbReference type="NCBI Taxonomy" id="297352"/>
    <lineage>
        <taxon>Bacteria</taxon>
        <taxon>Bacillati</taxon>
        <taxon>Bacillota</taxon>
        <taxon>Bacilli</taxon>
        <taxon>Lactobacillales</taxon>
        <taxon>Streptococcaceae</taxon>
        <taxon>Pseudolactococcus</taxon>
    </lineage>
</organism>
<keyword evidence="2 13" id="KW-0813">Transport</keyword>
<dbReference type="Pfam" id="PF00430">
    <property type="entry name" value="ATP-synt_B"/>
    <property type="match status" value="1"/>
</dbReference>
<keyword evidence="3 13" id="KW-1003">Cell membrane</keyword>
<keyword evidence="6 13" id="KW-0375">Hydrogen ion transport</keyword>
<dbReference type="GO" id="GO:0045259">
    <property type="term" value="C:proton-transporting ATP synthase complex"/>
    <property type="evidence" value="ECO:0007669"/>
    <property type="project" value="UniProtKB-KW"/>
</dbReference>
<evidence type="ECO:0000256" key="1">
    <source>
        <dbReference type="ARBA" id="ARBA00005513"/>
    </source>
</evidence>
<dbReference type="GO" id="GO:0012505">
    <property type="term" value="C:endomembrane system"/>
    <property type="evidence" value="ECO:0007669"/>
    <property type="project" value="UniProtKB-SubCell"/>
</dbReference>
<evidence type="ECO:0000313" key="15">
    <source>
        <dbReference type="EMBL" id="CEN28060.1"/>
    </source>
</evidence>
<evidence type="ECO:0000256" key="11">
    <source>
        <dbReference type="ARBA" id="ARBA00025198"/>
    </source>
</evidence>
<dbReference type="SUPFAM" id="SSF81573">
    <property type="entry name" value="F1F0 ATP synthase subunit B, membrane domain"/>
    <property type="match status" value="1"/>
</dbReference>
<comment type="function">
    <text evidence="11 13">F(1)F(0) ATP synthase produces ATP from ADP in the presence of a proton or sodium gradient. F-type ATPases consist of two structural domains, F(1) containing the extramembraneous catalytic core and F(0) containing the membrane proton channel, linked together by a central stalk and a peripheral stalk. During catalysis, ATP synthesis in the catalytic domain of F(1) is coupled via a rotary mechanism of the central stalk subunits to proton translocation.</text>
</comment>
<dbReference type="Proteomes" id="UP000033166">
    <property type="component" value="Chromosome I"/>
</dbReference>
<feature type="transmembrane region" description="Helical" evidence="13">
    <location>
        <begin position="12"/>
        <end position="32"/>
    </location>
</feature>
<evidence type="ECO:0000313" key="16">
    <source>
        <dbReference type="Proteomes" id="UP000033166"/>
    </source>
</evidence>
<dbReference type="GO" id="GO:0046961">
    <property type="term" value="F:proton-transporting ATPase activity, rotational mechanism"/>
    <property type="evidence" value="ECO:0007669"/>
    <property type="project" value="TreeGrafter"/>
</dbReference>
<keyword evidence="10 13" id="KW-0066">ATP synthesis</keyword>
<dbReference type="InterPro" id="IPR002146">
    <property type="entry name" value="ATP_synth_b/b'su_bac/chlpt"/>
</dbReference>
<evidence type="ECO:0000256" key="10">
    <source>
        <dbReference type="ARBA" id="ARBA00023310"/>
    </source>
</evidence>
<name>A0A0D6DVP8_9LACT</name>
<keyword evidence="4 13" id="KW-0138">CF(0)</keyword>
<dbReference type="STRING" id="1364.LP2241_20429"/>
<evidence type="ECO:0000256" key="5">
    <source>
        <dbReference type="ARBA" id="ARBA00022692"/>
    </source>
</evidence>
<dbReference type="NCBIfam" id="TIGR01144">
    <property type="entry name" value="ATP_synt_b"/>
    <property type="match status" value="1"/>
</dbReference>
<dbReference type="CDD" id="cd06503">
    <property type="entry name" value="ATP-synt_Fo_b"/>
    <property type="match status" value="1"/>
</dbReference>
<comment type="subunit">
    <text evidence="13">F-type ATPases have 2 components, F(1) - the catalytic core - and F(0) - the membrane proton channel. F(1) has five subunits: alpha(3), beta(3), gamma(1), delta(1), epsilon(1). F(0) has three main subunits: a(1), b(2) and c(10-14). The alpha and beta chains form an alternating ring which encloses part of the gamma chain. F(1) is attached to F(0) by a central stalk formed by the gamma and epsilon chains, while a peripheral stalk is formed by the delta and b chains.</text>
</comment>
<comment type="similarity">
    <text evidence="1 13 14">Belongs to the ATPase B chain family.</text>
</comment>
<dbReference type="Gene3D" id="6.10.250.1580">
    <property type="match status" value="1"/>
</dbReference>
<evidence type="ECO:0000256" key="9">
    <source>
        <dbReference type="ARBA" id="ARBA00023136"/>
    </source>
</evidence>
<keyword evidence="9 13" id="KW-0472">Membrane</keyword>
<dbReference type="HOGENOM" id="CLU_079215_4_2_9"/>
<dbReference type="PANTHER" id="PTHR33445">
    <property type="entry name" value="ATP SYNTHASE SUBUNIT B', CHLOROPLASTIC"/>
    <property type="match status" value="1"/>
</dbReference>